<accession>A0A7T1FUG3</accession>
<sequence>MVFFHILQYFLSIEFTWYTVFEFRYDLLLIHYFNFFYFV</sequence>
<organism evidence="1">
    <name type="scientific">Euplotes vanleeuwenhoeki</name>
    <dbReference type="NCBI Taxonomy" id="2794224"/>
    <lineage>
        <taxon>Eukaryota</taxon>
        <taxon>Sar</taxon>
        <taxon>Alveolata</taxon>
        <taxon>Ciliophora</taxon>
        <taxon>Intramacronucleata</taxon>
        <taxon>Spirotrichea</taxon>
        <taxon>Hypotrichia</taxon>
        <taxon>Euplotida</taxon>
        <taxon>Euplotidae</taxon>
        <taxon>Euplotes</taxon>
    </lineage>
</organism>
<proteinExistence type="predicted"/>
<gene>
    <name evidence="1" type="ORF">MitoLV_47</name>
</gene>
<evidence type="ECO:0000313" key="1">
    <source>
        <dbReference type="EMBL" id="QPM99273.1"/>
    </source>
</evidence>
<reference evidence="1" key="1">
    <citation type="journal article" date="2020" name="Sci. Rep.">
        <title>Morphology, ultrastructure, genomics, and phylogeny of Euplotes vanleeuwenhoeki sp. nov. and its ultra-reduced endosymbiont 'Candidatus Pinguicoccus supinus' sp. nov.</title>
        <authorList>
            <person name="Serra V."/>
            <person name="Gammuto L."/>
            <person name="Nitla V."/>
            <person name="Castelli M."/>
            <person name="Lanzoni O."/>
            <person name="Sassera D."/>
            <person name="Bandi C."/>
            <person name="Sandeep B.V."/>
            <person name="Verni F."/>
            <person name="Modeo L."/>
            <person name="Petroni G."/>
        </authorList>
    </citation>
    <scope>NUCLEOTIDE SEQUENCE</scope>
    <source>
        <strain evidence="1">KKR18</strain>
    </source>
</reference>
<dbReference type="AlphaFoldDB" id="A0A7T1FUG3"/>
<keyword evidence="1" id="KW-0496">Mitochondrion</keyword>
<protein>
    <submittedName>
        <fullName evidence="1">Uncharacterized protein</fullName>
    </submittedName>
</protein>
<name>A0A7T1FUG3_9SPIT</name>
<geneLocation type="mitochondrion" evidence="1"/>
<dbReference type="EMBL" id="MK889230">
    <property type="protein sequence ID" value="QPM99273.1"/>
    <property type="molecule type" value="Genomic_DNA"/>
</dbReference>